<gene>
    <name evidence="1" type="ORF">S01H1_61173</name>
</gene>
<dbReference type="AlphaFoldDB" id="X0WN11"/>
<organism evidence="1">
    <name type="scientific">marine sediment metagenome</name>
    <dbReference type="NCBI Taxonomy" id="412755"/>
    <lineage>
        <taxon>unclassified sequences</taxon>
        <taxon>metagenomes</taxon>
        <taxon>ecological metagenomes</taxon>
    </lineage>
</organism>
<accession>X0WN11</accession>
<evidence type="ECO:0000313" key="1">
    <source>
        <dbReference type="EMBL" id="GAG31995.1"/>
    </source>
</evidence>
<reference evidence="1" key="1">
    <citation type="journal article" date="2014" name="Front. Microbiol.">
        <title>High frequency of phylogenetically diverse reductive dehalogenase-homologous genes in deep subseafloor sedimentary metagenomes.</title>
        <authorList>
            <person name="Kawai M."/>
            <person name="Futagami T."/>
            <person name="Toyoda A."/>
            <person name="Takaki Y."/>
            <person name="Nishi S."/>
            <person name="Hori S."/>
            <person name="Arai W."/>
            <person name="Tsubouchi T."/>
            <person name="Morono Y."/>
            <person name="Uchiyama I."/>
            <person name="Ito T."/>
            <person name="Fujiyama A."/>
            <person name="Inagaki F."/>
            <person name="Takami H."/>
        </authorList>
    </citation>
    <scope>NUCLEOTIDE SEQUENCE</scope>
    <source>
        <strain evidence="1">Expedition CK06-06</strain>
    </source>
</reference>
<sequence length="38" mass="4320">MINKSMDNKLTLYKIENKFGDDRYLVSNEPVSDGEALA</sequence>
<protein>
    <submittedName>
        <fullName evidence="1">Uncharacterized protein</fullName>
    </submittedName>
</protein>
<dbReference type="EMBL" id="BARS01040099">
    <property type="protein sequence ID" value="GAG31995.1"/>
    <property type="molecule type" value="Genomic_DNA"/>
</dbReference>
<proteinExistence type="predicted"/>
<comment type="caution">
    <text evidence="1">The sequence shown here is derived from an EMBL/GenBank/DDBJ whole genome shotgun (WGS) entry which is preliminary data.</text>
</comment>
<feature type="non-terminal residue" evidence="1">
    <location>
        <position position="38"/>
    </location>
</feature>
<name>X0WN11_9ZZZZ</name>